<comment type="caution">
    <text evidence="1">The sequence shown here is derived from an EMBL/GenBank/DDBJ whole genome shotgun (WGS) entry which is preliminary data.</text>
</comment>
<proteinExistence type="predicted"/>
<evidence type="ECO:0000313" key="2">
    <source>
        <dbReference type="Proteomes" id="UP001430637"/>
    </source>
</evidence>
<gene>
    <name evidence="1" type="ORF">LKD23_06890</name>
</gene>
<dbReference type="RefSeq" id="WP_227621003.1">
    <property type="nucleotide sequence ID" value="NZ_JAJEQL010000013.1"/>
</dbReference>
<sequence length="372" mass="43578">MILYVSKRFETNIASQVHYKILEEKFGTDNIYTVDLRLFEEKQSRHYIAYGKYKNKLSRILQWLQGNTMYISNRTILNICEIVEKYSIKLVFIEDSVFGGLVKAIKEKFSDVKIISFYHDMGADLFVQWSKRENWMGKIECKLSIYQEKLNQKYCDVNIVFNQRDAQLYQKYYGEMPDAIIPISTPTPEIDWEKAAWSNEKSDIMQVLFVGSKYYPNIVGIKWFYKNVLPKLNNNIIINIVGRGTEILKKELTDCRIRIYGSVDSLAPYYMGADVIIAPLFDGGGMKTKTVEALSYGKSIVATDEGLEGFWQEMDSTIQNRFVFKTNDENEWIKKLNEMSKEKPLKYNQEVFDLFVKKFSYEATRDAMWNVL</sequence>
<name>A0ABS8F8B7_9FIRM</name>
<organism evidence="1 2">
    <name type="scientific">Faecalibacterium butyricigenerans</name>
    <dbReference type="NCBI Taxonomy" id="1851427"/>
    <lineage>
        <taxon>Bacteria</taxon>
        <taxon>Bacillati</taxon>
        <taxon>Bacillota</taxon>
        <taxon>Clostridia</taxon>
        <taxon>Eubacteriales</taxon>
        <taxon>Oscillospiraceae</taxon>
        <taxon>Faecalibacterium</taxon>
    </lineage>
</organism>
<accession>A0ABS8F8B7</accession>
<evidence type="ECO:0000313" key="1">
    <source>
        <dbReference type="EMBL" id="MCC2199480.1"/>
    </source>
</evidence>
<dbReference type="Proteomes" id="UP001430637">
    <property type="component" value="Unassembled WGS sequence"/>
</dbReference>
<dbReference type="EMBL" id="JAJEQL010000013">
    <property type="protein sequence ID" value="MCC2199480.1"/>
    <property type="molecule type" value="Genomic_DNA"/>
</dbReference>
<protein>
    <submittedName>
        <fullName evidence="1">Glycosyltransferase family 4 protein</fullName>
    </submittedName>
</protein>
<reference evidence="1" key="1">
    <citation type="submission" date="2021-10" db="EMBL/GenBank/DDBJ databases">
        <title>Anaerobic single-cell dispensing facilitates the cultivation of human gut bacteria.</title>
        <authorList>
            <person name="Afrizal A."/>
        </authorList>
    </citation>
    <scope>NUCLEOTIDE SEQUENCE</scope>
    <source>
        <strain evidence="1">CLA-AA-H233</strain>
    </source>
</reference>
<keyword evidence="2" id="KW-1185">Reference proteome</keyword>
<dbReference type="Gene3D" id="3.40.50.2000">
    <property type="entry name" value="Glycogen Phosphorylase B"/>
    <property type="match status" value="2"/>
</dbReference>
<dbReference type="SUPFAM" id="SSF53756">
    <property type="entry name" value="UDP-Glycosyltransferase/glycogen phosphorylase"/>
    <property type="match status" value="1"/>
</dbReference>
<dbReference type="Pfam" id="PF13692">
    <property type="entry name" value="Glyco_trans_1_4"/>
    <property type="match status" value="1"/>
</dbReference>